<dbReference type="SUPFAM" id="SSF54980">
    <property type="entry name" value="EF-G C-terminal domain-like"/>
    <property type="match status" value="2"/>
</dbReference>
<comment type="pathway">
    <text evidence="6">Protein biosynthesis; polypeptide chain elongation.</text>
</comment>
<dbReference type="PROSITE" id="PS00301">
    <property type="entry name" value="G_TR_1"/>
    <property type="match status" value="1"/>
</dbReference>
<dbReference type="Pfam" id="PF00679">
    <property type="entry name" value="EFG_C"/>
    <property type="match status" value="1"/>
</dbReference>
<dbReference type="NCBIfam" id="NF009381">
    <property type="entry name" value="PRK12740.1-5"/>
    <property type="match status" value="1"/>
</dbReference>
<evidence type="ECO:0000256" key="5">
    <source>
        <dbReference type="ARBA" id="ARBA00023134"/>
    </source>
</evidence>
<dbReference type="InterPro" id="IPR047872">
    <property type="entry name" value="EFG_IV"/>
</dbReference>
<dbReference type="OrthoDB" id="198619at2759"/>
<keyword evidence="4 6" id="KW-0648">Protein biosynthesis</keyword>
<dbReference type="CDD" id="cd01434">
    <property type="entry name" value="EFG_mtEFG1_IV"/>
    <property type="match status" value="1"/>
</dbReference>
<dbReference type="GeneID" id="25561044"/>
<evidence type="ECO:0000256" key="7">
    <source>
        <dbReference type="SAM" id="SignalP"/>
    </source>
</evidence>
<dbReference type="RefSeq" id="XP_013761896.1">
    <property type="nucleotide sequence ID" value="XM_013906442.1"/>
</dbReference>
<dbReference type="InterPro" id="IPR005225">
    <property type="entry name" value="Small_GTP-bd"/>
</dbReference>
<feature type="binding site" evidence="6">
    <location>
        <begin position="124"/>
        <end position="128"/>
    </location>
    <ligand>
        <name>GTP</name>
        <dbReference type="ChEBI" id="CHEBI:37565"/>
    </ligand>
</feature>
<dbReference type="UniPathway" id="UPA00345"/>
<dbReference type="PANTHER" id="PTHR43636:SF2">
    <property type="entry name" value="ELONGATION FACTOR G, MITOCHONDRIAL"/>
    <property type="match status" value="1"/>
</dbReference>
<gene>
    <name evidence="9" type="ORF">AMSG_01289</name>
</gene>
<evidence type="ECO:0000256" key="2">
    <source>
        <dbReference type="ARBA" id="ARBA00022741"/>
    </source>
</evidence>
<dbReference type="CDD" id="cd04091">
    <property type="entry name" value="mtEFG1_II_like"/>
    <property type="match status" value="1"/>
</dbReference>
<dbReference type="SUPFAM" id="SSF54211">
    <property type="entry name" value="Ribosomal protein S5 domain 2-like"/>
    <property type="match status" value="1"/>
</dbReference>
<comment type="similarity">
    <text evidence="6">Belongs to the GTP-binding elongation factor family. EF-G/EF-2 subfamily.</text>
</comment>
<keyword evidence="10" id="KW-1185">Reference proteome</keyword>
<dbReference type="GO" id="GO:0005739">
    <property type="term" value="C:mitochondrion"/>
    <property type="evidence" value="ECO:0007669"/>
    <property type="project" value="UniProtKB-SubCell"/>
</dbReference>
<dbReference type="InterPro" id="IPR000795">
    <property type="entry name" value="T_Tr_GTP-bd_dom"/>
</dbReference>
<evidence type="ECO:0000256" key="3">
    <source>
        <dbReference type="ARBA" id="ARBA00022768"/>
    </source>
</evidence>
<dbReference type="Gene3D" id="3.40.50.300">
    <property type="entry name" value="P-loop containing nucleotide triphosphate hydrolases"/>
    <property type="match status" value="1"/>
</dbReference>
<keyword evidence="2 6" id="KW-0547">Nucleotide-binding</keyword>
<feature type="domain" description="Tr-type G" evidence="8">
    <location>
        <begin position="42"/>
        <end position="330"/>
    </location>
</feature>
<dbReference type="Gene3D" id="3.30.230.10">
    <property type="match status" value="1"/>
</dbReference>
<dbReference type="NCBIfam" id="TIGR00231">
    <property type="entry name" value="small_GTP"/>
    <property type="match status" value="1"/>
</dbReference>
<dbReference type="PROSITE" id="PS51722">
    <property type="entry name" value="G_TR_2"/>
    <property type="match status" value="1"/>
</dbReference>
<organism evidence="9 10">
    <name type="scientific">Thecamonas trahens ATCC 50062</name>
    <dbReference type="NCBI Taxonomy" id="461836"/>
    <lineage>
        <taxon>Eukaryota</taxon>
        <taxon>Apusozoa</taxon>
        <taxon>Apusomonadida</taxon>
        <taxon>Apusomonadidae</taxon>
        <taxon>Thecamonas</taxon>
    </lineage>
</organism>
<dbReference type="InterPro" id="IPR009000">
    <property type="entry name" value="Transl_B-barrel_sf"/>
</dbReference>
<dbReference type="GO" id="GO:0003746">
    <property type="term" value="F:translation elongation factor activity"/>
    <property type="evidence" value="ECO:0007669"/>
    <property type="project" value="UniProtKB-UniRule"/>
</dbReference>
<protein>
    <recommendedName>
        <fullName evidence="6">Elongation factor G, mitochondrial</fullName>
        <shortName evidence="6">EF-Gmt</shortName>
    </recommendedName>
    <alternativeName>
        <fullName evidence="6">Elongation factor G 1, mitochondrial</fullName>
        <shortName evidence="6">mEF-G 1</shortName>
    </alternativeName>
    <alternativeName>
        <fullName evidence="6">Elongation factor G1</fullName>
    </alternativeName>
</protein>
<name>A0A0L0DMQ8_THETB</name>
<dbReference type="SUPFAM" id="SSF50447">
    <property type="entry name" value="Translation proteins"/>
    <property type="match status" value="1"/>
</dbReference>
<dbReference type="InterPro" id="IPR004161">
    <property type="entry name" value="EFTu-like_2"/>
</dbReference>
<dbReference type="PANTHER" id="PTHR43636">
    <property type="entry name" value="ELONGATION FACTOR G, MITOCHONDRIAL"/>
    <property type="match status" value="1"/>
</dbReference>
<dbReference type="CDD" id="cd01886">
    <property type="entry name" value="EF-G"/>
    <property type="match status" value="1"/>
</dbReference>
<dbReference type="FunFam" id="3.30.70.240:FF:000001">
    <property type="entry name" value="Elongation factor G"/>
    <property type="match status" value="1"/>
</dbReference>
<dbReference type="PRINTS" id="PR00315">
    <property type="entry name" value="ELONGATNFCT"/>
</dbReference>
<dbReference type="AlphaFoldDB" id="A0A0L0DMQ8"/>
<dbReference type="GO" id="GO:0070125">
    <property type="term" value="P:mitochondrial translational elongation"/>
    <property type="evidence" value="ECO:0007669"/>
    <property type="project" value="UniProtKB-UniRule"/>
</dbReference>
<keyword evidence="7" id="KW-0732">Signal</keyword>
<dbReference type="FunFam" id="3.30.230.10:FF:000003">
    <property type="entry name" value="Elongation factor G"/>
    <property type="match status" value="1"/>
</dbReference>
<dbReference type="InterPro" id="IPR035647">
    <property type="entry name" value="EFG_III/V"/>
</dbReference>
<dbReference type="Gene3D" id="3.30.70.870">
    <property type="entry name" value="Elongation Factor G (Translational Gtpase), domain 3"/>
    <property type="match status" value="1"/>
</dbReference>
<dbReference type="FunFam" id="3.30.70.870:FF:000001">
    <property type="entry name" value="Elongation factor G"/>
    <property type="match status" value="1"/>
</dbReference>
<dbReference type="SMART" id="SM00838">
    <property type="entry name" value="EFG_C"/>
    <property type="match status" value="1"/>
</dbReference>
<accession>A0A0L0DMQ8</accession>
<dbReference type="GO" id="GO:0003924">
    <property type="term" value="F:GTPase activity"/>
    <property type="evidence" value="ECO:0007669"/>
    <property type="project" value="UniProtKB-UniRule"/>
</dbReference>
<feature type="signal peptide" evidence="7">
    <location>
        <begin position="1"/>
        <end position="22"/>
    </location>
</feature>
<comment type="similarity">
    <text evidence="1">Belongs to the TRAFAC class translation factor GTPase superfamily. Classic translation factor GTPase family. EF-G/EF-2 subfamily.</text>
</comment>
<dbReference type="EMBL" id="GL349437">
    <property type="protein sequence ID" value="KNC53579.1"/>
    <property type="molecule type" value="Genomic_DNA"/>
</dbReference>
<dbReference type="CDD" id="cd16262">
    <property type="entry name" value="EFG_III"/>
    <property type="match status" value="1"/>
</dbReference>
<dbReference type="InterPro" id="IPR000640">
    <property type="entry name" value="EFG_V-like"/>
</dbReference>
<dbReference type="InterPro" id="IPR031157">
    <property type="entry name" value="G_TR_CS"/>
</dbReference>
<dbReference type="Pfam" id="PF03764">
    <property type="entry name" value="EFG_IV"/>
    <property type="match status" value="1"/>
</dbReference>
<evidence type="ECO:0000256" key="1">
    <source>
        <dbReference type="ARBA" id="ARBA00005870"/>
    </source>
</evidence>
<dbReference type="InterPro" id="IPR027417">
    <property type="entry name" value="P-loop_NTPase"/>
</dbReference>
<dbReference type="Gene3D" id="3.30.70.240">
    <property type="match status" value="1"/>
</dbReference>
<dbReference type="OMA" id="GQFAKVQ"/>
<dbReference type="SUPFAM" id="SSF52540">
    <property type="entry name" value="P-loop containing nucleoside triphosphate hydrolases"/>
    <property type="match status" value="1"/>
</dbReference>
<dbReference type="NCBIfam" id="TIGR00484">
    <property type="entry name" value="EF-G"/>
    <property type="match status" value="1"/>
</dbReference>
<reference evidence="9 10" key="1">
    <citation type="submission" date="2010-05" db="EMBL/GenBank/DDBJ databases">
        <title>The Genome Sequence of Thecamonas trahens ATCC 50062.</title>
        <authorList>
            <consortium name="The Broad Institute Genome Sequencing Platform"/>
            <person name="Russ C."/>
            <person name="Cuomo C."/>
            <person name="Shea T."/>
            <person name="Young S.K."/>
            <person name="Zeng Q."/>
            <person name="Koehrsen M."/>
            <person name="Haas B."/>
            <person name="Borodovsky M."/>
            <person name="Guigo R."/>
            <person name="Alvarado L."/>
            <person name="Berlin A."/>
            <person name="Bochicchio J."/>
            <person name="Borenstein D."/>
            <person name="Chapman S."/>
            <person name="Chen Z."/>
            <person name="Freedman E."/>
            <person name="Gellesch M."/>
            <person name="Goldberg J."/>
            <person name="Griggs A."/>
            <person name="Gujja S."/>
            <person name="Heilman E."/>
            <person name="Heiman D."/>
            <person name="Hepburn T."/>
            <person name="Howarth C."/>
            <person name="Jen D."/>
            <person name="Larson L."/>
            <person name="Mehta T."/>
            <person name="Park D."/>
            <person name="Pearson M."/>
            <person name="Roberts A."/>
            <person name="Saif S."/>
            <person name="Shenoy N."/>
            <person name="Sisk P."/>
            <person name="Stolte C."/>
            <person name="Sykes S."/>
            <person name="Thomson T."/>
            <person name="Walk T."/>
            <person name="White J."/>
            <person name="Yandava C."/>
            <person name="Burger G."/>
            <person name="Gray M.W."/>
            <person name="Holland P.W.H."/>
            <person name="King N."/>
            <person name="Lang F.B.F."/>
            <person name="Roger A.J."/>
            <person name="Ruiz-Trillo I."/>
            <person name="Lander E."/>
            <person name="Nusbaum C."/>
        </authorList>
    </citation>
    <scope>NUCLEOTIDE SEQUENCE [LARGE SCALE GENOMIC DNA]</scope>
    <source>
        <strain evidence="9 10">ATCC 50062</strain>
    </source>
</reference>
<dbReference type="eggNOG" id="KOG0465">
    <property type="taxonomic scope" value="Eukaryota"/>
</dbReference>
<dbReference type="InterPro" id="IPR041095">
    <property type="entry name" value="EFG_II"/>
</dbReference>
<feature type="binding site" evidence="6">
    <location>
        <begin position="178"/>
        <end position="181"/>
    </location>
    <ligand>
        <name>GTP</name>
        <dbReference type="ChEBI" id="CHEBI:37565"/>
    </ligand>
</feature>
<dbReference type="FunFam" id="3.40.50.300:FF:000029">
    <property type="entry name" value="Elongation factor G"/>
    <property type="match status" value="1"/>
</dbReference>
<evidence type="ECO:0000313" key="10">
    <source>
        <dbReference type="Proteomes" id="UP000054408"/>
    </source>
</evidence>
<dbReference type="Pfam" id="PF03144">
    <property type="entry name" value="GTP_EFTU_D2"/>
    <property type="match status" value="1"/>
</dbReference>
<dbReference type="Pfam" id="PF14492">
    <property type="entry name" value="EFG_III"/>
    <property type="match status" value="1"/>
</dbReference>
<dbReference type="Gene3D" id="2.40.30.10">
    <property type="entry name" value="Translation factors"/>
    <property type="match status" value="1"/>
</dbReference>
<dbReference type="InterPro" id="IPR009022">
    <property type="entry name" value="EFG_III"/>
</dbReference>
<keyword evidence="6" id="KW-0496">Mitochondrion</keyword>
<feature type="chain" id="PRO_5005537298" description="Elongation factor G, mitochondrial" evidence="7">
    <location>
        <begin position="23"/>
        <end position="749"/>
    </location>
</feature>
<dbReference type="InterPro" id="IPR005517">
    <property type="entry name" value="Transl_elong_EFG/EF2_IV"/>
</dbReference>
<dbReference type="Proteomes" id="UP000054408">
    <property type="component" value="Unassembled WGS sequence"/>
</dbReference>
<evidence type="ECO:0000259" key="8">
    <source>
        <dbReference type="PROSITE" id="PS51722"/>
    </source>
</evidence>
<dbReference type="STRING" id="461836.A0A0L0DMQ8"/>
<dbReference type="InterPro" id="IPR004540">
    <property type="entry name" value="Transl_elong_EFG/EF2"/>
</dbReference>
<dbReference type="FunFam" id="2.40.30.10:FF:000022">
    <property type="entry name" value="Elongation factor G, mitochondrial"/>
    <property type="match status" value="1"/>
</dbReference>
<comment type="function">
    <text evidence="6">Mitochondrial GTPase that catalyzes the GTP-dependent ribosomal translocation step during translation elongation. During this step, the ribosome changes from the pre-translocational (PRE) to the post-translocational (POST) state as the newly formed A-site-bound peptidyl-tRNA and P-site-bound deacylated tRNA move to the P and E sites, respectively. Catalyzes the coordinated movement of the two tRNA molecules, the mRNA and conformational changes in the ribosome.</text>
</comment>
<dbReference type="Pfam" id="PF00009">
    <property type="entry name" value="GTP_EFTU"/>
    <property type="match status" value="1"/>
</dbReference>
<comment type="subcellular location">
    <subcellularLocation>
        <location evidence="6">Mitochondrion</location>
    </subcellularLocation>
</comment>
<evidence type="ECO:0000313" key="9">
    <source>
        <dbReference type="EMBL" id="KNC53579.1"/>
    </source>
</evidence>
<dbReference type="GO" id="GO:0005525">
    <property type="term" value="F:GTP binding"/>
    <property type="evidence" value="ECO:0007669"/>
    <property type="project" value="UniProtKB-UniRule"/>
</dbReference>
<keyword evidence="5 6" id="KW-0342">GTP-binding</keyword>
<comment type="caution">
    <text evidence="6">Lacks conserved residue(s) required for the propagation of feature annotation.</text>
</comment>
<evidence type="ECO:0000256" key="6">
    <source>
        <dbReference type="HAMAP-Rule" id="MF_03061"/>
    </source>
</evidence>
<keyword evidence="3 6" id="KW-0251">Elongation factor</keyword>
<evidence type="ECO:0000256" key="4">
    <source>
        <dbReference type="ARBA" id="ARBA00022917"/>
    </source>
</evidence>
<sequence length="749" mass="81717">MWRAAGLVGRCILATQTAPSMAATVFRAAAMSTTAGGVIDPRRMRNIGIAAHVDCGKSTVTERVLYYTGRIREMHEVRGKTGKGATMDSMDLEREKGITIASAATYTQWRRRDAEEDTHINIIDTPGHVDFTIEVERALRVLDGAVMLLCGVSGVQSQTMTVDKQMRRYSVPRITFINKLDRAGAEPDTVIEQLRSKVQLNAAATQVPIGLEDEHKGVIDVVTMEAITFAAEDQGARPVYSSDLSGLPSELVDDAHLKRGMLLEALADVDDDIAEIVLNDEEPSVADIKAAIRRSTLAMNFTPVLMGSAFKNKGVQPLLDAVVDYLPSPLDVVNTALDLRNDEASVELITDASKSLIALAFKLEDGPHGTLTYMRVYQGTLKKGDFVFNVSRDEKVKVNRLVRMHAASMEDITVAGAGDICATFGVDCASGDTFSSSRDVWLSMTSMHVPDPVISLSIKPKSSTNSAKFSKGLGRFQREDPTLRVSYDDKTKETVISGMGELHLEVYVERLKREYGVETETGRPRVSFNEGATTKVPFNYTHKKQSGGSGQFGRVIGYIEPLTDEEVADGETFVFEDATVGNNIPPQFLPAVEKGFREAVEKGPLTGHPIVGVRVVLQDGLAHAVDSNEMAFKIAARSAFQEAFLEANPIVREPVMKVECEAPSEFQGAVAGQLAQRKGVVTNSETMGGYVRLVADVPLNQIFGYSTDLRSATQGKGEFSMELLEFRPVDGQTQKELQEQFAKERSAES</sequence>
<dbReference type="InterPro" id="IPR020568">
    <property type="entry name" value="Ribosomal_Su5_D2-typ_SF"/>
</dbReference>
<proteinExistence type="inferred from homology"/>
<dbReference type="HAMAP" id="MF_00054_B">
    <property type="entry name" value="EF_G_EF_2_B"/>
    <property type="match status" value="1"/>
</dbReference>
<dbReference type="InterPro" id="IPR014721">
    <property type="entry name" value="Ribsml_uS5_D2-typ_fold_subgr"/>
</dbReference>
<dbReference type="SMART" id="SM00889">
    <property type="entry name" value="EFG_IV"/>
    <property type="match status" value="1"/>
</dbReference>